<gene>
    <name evidence="2" type="ORF">BUZ51_06615</name>
    <name evidence="3" type="ORF">FOB69_04315</name>
</gene>
<evidence type="ECO:0000313" key="5">
    <source>
        <dbReference type="Proteomes" id="UP000509636"/>
    </source>
</evidence>
<keyword evidence="1" id="KW-0472">Membrane</keyword>
<sequence>MQNDLRFPSAKNFFTTLGWLSVIALLAVVVVNALYNSSFKSWSDISVKFTQTDLIFLITFAIIAIVCIIISLLLKLFKHP</sequence>
<reference evidence="2 4" key="1">
    <citation type="journal article" date="2016" name="Front. Microbiol.">
        <title>Comprehensive Phylogenetic Analysis of Bovine Non-aureus Staphylococci Species Based on Whole-Genome Sequencing.</title>
        <authorList>
            <person name="Naushad S."/>
            <person name="Barkema H.W."/>
            <person name="Luby C."/>
            <person name="Condas L.A."/>
            <person name="Nobrega D.B."/>
            <person name="Carson D.A."/>
            <person name="De Buck J."/>
        </authorList>
    </citation>
    <scope>NUCLEOTIDE SEQUENCE [LARGE SCALE GENOMIC DNA]</scope>
    <source>
        <strain evidence="2 4">SNUC 5336</strain>
    </source>
</reference>
<dbReference type="EMBL" id="PZHX01000011">
    <property type="protein sequence ID" value="PTK30663.1"/>
    <property type="molecule type" value="Genomic_DNA"/>
</dbReference>
<reference evidence="3 5" key="3">
    <citation type="submission" date="2019-09" db="EMBL/GenBank/DDBJ databases">
        <title>FDA dAtabase for Regulatory Grade micrObial Sequences (FDA-ARGOS): Supporting development and validation of Infectious Disease Dx tests.</title>
        <authorList>
            <person name="Sciortino C."/>
            <person name="Tallon L."/>
            <person name="Sadzewicz L."/>
            <person name="Vavikolanu K."/>
            <person name="Mehta A."/>
            <person name="Aluvathingal J."/>
            <person name="Nadendla S."/>
            <person name="Nandy P."/>
            <person name="Geyer C."/>
            <person name="Yan Y."/>
            <person name="Sichtig H."/>
        </authorList>
    </citation>
    <scope>NUCLEOTIDE SEQUENCE [LARGE SCALE GENOMIC DNA]</scope>
    <source>
        <strain evidence="3 5">FDAARGOS_661</strain>
    </source>
</reference>
<dbReference type="eggNOG" id="ENOG50304HC">
    <property type="taxonomic scope" value="Bacteria"/>
</dbReference>
<dbReference type="GeneID" id="58106243"/>
<dbReference type="Proteomes" id="UP000509636">
    <property type="component" value="Chromosome"/>
</dbReference>
<feature type="transmembrane region" description="Helical" evidence="1">
    <location>
        <begin position="55"/>
        <end position="77"/>
    </location>
</feature>
<accession>A0A1J6EUS8</accession>
<evidence type="ECO:0000313" key="3">
    <source>
        <dbReference type="EMBL" id="QKQ28763.1"/>
    </source>
</evidence>
<reference evidence="2" key="2">
    <citation type="submission" date="2018-03" db="EMBL/GenBank/DDBJ databases">
        <authorList>
            <person name="Naushad S."/>
        </authorList>
    </citation>
    <scope>NUCLEOTIDE SEQUENCE</scope>
    <source>
        <strain evidence="2">SNUC 5336</strain>
    </source>
</reference>
<dbReference type="AlphaFoldDB" id="A0A1J6EUS8"/>
<keyword evidence="1" id="KW-1133">Transmembrane helix</keyword>
<dbReference type="Proteomes" id="UP000241540">
    <property type="component" value="Unassembled WGS sequence"/>
</dbReference>
<evidence type="ECO:0000256" key="1">
    <source>
        <dbReference type="SAM" id="Phobius"/>
    </source>
</evidence>
<evidence type="ECO:0000313" key="2">
    <source>
        <dbReference type="EMBL" id="PTK30663.1"/>
    </source>
</evidence>
<keyword evidence="1" id="KW-0812">Transmembrane</keyword>
<proteinExistence type="predicted"/>
<organism evidence="2 4">
    <name type="scientific">Staphylococcus hominis</name>
    <dbReference type="NCBI Taxonomy" id="1290"/>
    <lineage>
        <taxon>Bacteria</taxon>
        <taxon>Bacillati</taxon>
        <taxon>Bacillota</taxon>
        <taxon>Bacilli</taxon>
        <taxon>Bacillales</taxon>
        <taxon>Staphylococcaceae</taxon>
        <taxon>Staphylococcus</taxon>
    </lineage>
</organism>
<dbReference type="EMBL" id="CP054550">
    <property type="protein sequence ID" value="QKQ28763.1"/>
    <property type="molecule type" value="Genomic_DNA"/>
</dbReference>
<evidence type="ECO:0000313" key="4">
    <source>
        <dbReference type="Proteomes" id="UP000241540"/>
    </source>
</evidence>
<feature type="transmembrane region" description="Helical" evidence="1">
    <location>
        <begin position="12"/>
        <end position="35"/>
    </location>
</feature>
<protein>
    <submittedName>
        <fullName evidence="2">Uncharacterized protein</fullName>
    </submittedName>
</protein>
<name>A0A1J6EUS8_STAHO</name>
<dbReference type="RefSeq" id="WP_002449323.1">
    <property type="nucleotide sequence ID" value="NZ_CANLYX010000014.1"/>
</dbReference>